<organism evidence="4 5">
    <name type="scientific">Tritrichomonas musculus</name>
    <dbReference type="NCBI Taxonomy" id="1915356"/>
    <lineage>
        <taxon>Eukaryota</taxon>
        <taxon>Metamonada</taxon>
        <taxon>Parabasalia</taxon>
        <taxon>Tritrichomonadida</taxon>
        <taxon>Tritrichomonadidae</taxon>
        <taxon>Tritrichomonas</taxon>
    </lineage>
</organism>
<feature type="compositionally biased region" description="Basic and acidic residues" evidence="1">
    <location>
        <begin position="1143"/>
        <end position="1170"/>
    </location>
</feature>
<evidence type="ECO:0000313" key="5">
    <source>
        <dbReference type="Proteomes" id="UP001470230"/>
    </source>
</evidence>
<protein>
    <submittedName>
        <fullName evidence="4">Uncharacterized protein</fullName>
    </submittedName>
</protein>
<accession>A0ABR2KCQ8</accession>
<gene>
    <name evidence="4" type="ORF">M9Y10_033378</name>
</gene>
<feature type="compositionally biased region" description="Acidic residues" evidence="1">
    <location>
        <begin position="1132"/>
        <end position="1142"/>
    </location>
</feature>
<feature type="chain" id="PRO_5046381308" evidence="3">
    <location>
        <begin position="20"/>
        <end position="1194"/>
    </location>
</feature>
<feature type="signal peptide" evidence="3">
    <location>
        <begin position="1"/>
        <end position="19"/>
    </location>
</feature>
<dbReference type="Proteomes" id="UP001470230">
    <property type="component" value="Unassembled WGS sequence"/>
</dbReference>
<sequence length="1194" mass="136342">MIFFFLFLDKIISHQFCVCQPDRPGPVCTLEKKCKHFINENQILLINKKRSDIGKQSVNIHDILNKIHYDPKNQVQLEFDVFGSLPSKPIIFNFTKNKQIPKINNNIPITIKIKGGEWKQRIIIVGLGTESNKTKPNARKFNMSLSISDITVLFDQEKDNLLSSVNLESFSIQKSKLIVSKGKSFVFNTHDLFADTISSYSDFTGQIITNQLTYTDTGNLEIINKTQFPFQIRKNTKSDESKKVKKNILKDTSSPTTYSEKFNYIFCLTPKDNLEKAFEDSVCDMHAVPHDLDHYINIKSTDVIELIEKAPANEEIRFYLATTTSNNPCTFVFPNFETENHSVLFQIVDPDYKTYLTLKKSSLIGIDLTNMNIEITITSISQVNIDASLLSSFDNVTLRSSPIVFLNDIKEATIQNLVTDSQSISQFEGKLSIEKTILLRKTVPKKMSGIIYLKNNSRFTVPQISNFPTILFKSGLASQGEFRVSLCDADEYIEMSFFFDKGLYYFDFSDDIMTIKDAINLTFRSDTKTFDRTKWDDSPFLYFTTAVPSQGLNITFGTPQSDQWPRTSVFTFENKKSGFPTVYLTIHDGQNFTNETITDSIFMNFYNVSVFLLTYESFNPFLEGLNKNYKTGCPYIMPHFVNPGIINCFQTGAYNVDVLTFDTHKILDYVKFEGSFVQLGVEGGIENKVPPVYQQVVVATSKDKIGYEVNSENFKIENLRSFQLKPSVGLTVNFTNDFVNCFRGHEEDVEKLQINHGSNDLFLVTNDEKSVPLVELDDQVQGVYFVTGRDDYPIEYLYESSSFKDSRIGPNVEVKFSQDITVPQSKFLAEKVAFISQGGRRRLTFEYFNKSVCEYIFTNTNLAFVNQNRKDSVVNFEANTVTLRDSFIRQDVSSTKLNLEADYLNIFDIESIREESFSSPIIIHNGSKIILSKLRKIIFSVDSIQLFDENYHTPKIINIPYPDNNMENEESLSSLLLEDRAFSDLPSGFNVETNTDNQIDLVVDGNQVPEDFDLKLTGSSPNVFFDKSWNNVNVPDSFSISSDNKYTINTDLVELPKRIGEGNVVVKHKKQKLTKDIGFIVFIIIFAVVFIIAIILCVYGLTCMPDEEAYDMTSDLIEDSPKISQEKVVNVEDSESWDDDSEEEKKKENEEKGKVFIQTDEAKNENSNKDDETDTDSNFFDEVDNDTPNRDNEK</sequence>
<keyword evidence="3" id="KW-0732">Signal</keyword>
<name>A0ABR2KCQ8_9EUKA</name>
<keyword evidence="2" id="KW-1133">Transmembrane helix</keyword>
<comment type="caution">
    <text evidence="4">The sequence shown here is derived from an EMBL/GenBank/DDBJ whole genome shotgun (WGS) entry which is preliminary data.</text>
</comment>
<reference evidence="4 5" key="1">
    <citation type="submission" date="2024-04" db="EMBL/GenBank/DDBJ databases">
        <title>Tritrichomonas musculus Genome.</title>
        <authorList>
            <person name="Alves-Ferreira E."/>
            <person name="Grigg M."/>
            <person name="Lorenzi H."/>
            <person name="Galac M."/>
        </authorList>
    </citation>
    <scope>NUCLEOTIDE SEQUENCE [LARGE SCALE GENOMIC DNA]</scope>
    <source>
        <strain evidence="4 5">EAF2021</strain>
    </source>
</reference>
<evidence type="ECO:0000256" key="1">
    <source>
        <dbReference type="SAM" id="MobiDB-lite"/>
    </source>
</evidence>
<evidence type="ECO:0000256" key="3">
    <source>
        <dbReference type="SAM" id="SignalP"/>
    </source>
</evidence>
<evidence type="ECO:0000313" key="4">
    <source>
        <dbReference type="EMBL" id="KAK8888646.1"/>
    </source>
</evidence>
<keyword evidence="2" id="KW-0812">Transmembrane</keyword>
<dbReference type="EMBL" id="JAPFFF010000005">
    <property type="protein sequence ID" value="KAK8888646.1"/>
    <property type="molecule type" value="Genomic_DNA"/>
</dbReference>
<feature type="compositionally biased region" description="Acidic residues" evidence="1">
    <location>
        <begin position="1171"/>
        <end position="1185"/>
    </location>
</feature>
<proteinExistence type="predicted"/>
<keyword evidence="5" id="KW-1185">Reference proteome</keyword>
<feature type="transmembrane region" description="Helical" evidence="2">
    <location>
        <begin position="1077"/>
        <end position="1102"/>
    </location>
</feature>
<evidence type="ECO:0000256" key="2">
    <source>
        <dbReference type="SAM" id="Phobius"/>
    </source>
</evidence>
<keyword evidence="2" id="KW-0472">Membrane</keyword>
<feature type="region of interest" description="Disordered" evidence="1">
    <location>
        <begin position="1123"/>
        <end position="1194"/>
    </location>
</feature>